<protein>
    <recommendedName>
        <fullName evidence="4">Odorant receptor</fullName>
    </recommendedName>
</protein>
<evidence type="ECO:0000313" key="2">
    <source>
        <dbReference type="EMBL" id="CAL8106442.1"/>
    </source>
</evidence>
<name>A0ABP1QKK9_9HEXA</name>
<accession>A0ABP1QKK9</accession>
<gene>
    <name evidence="2" type="ORF">ODALV1_LOCUS12357</name>
</gene>
<keyword evidence="1" id="KW-0472">Membrane</keyword>
<reference evidence="2 3" key="1">
    <citation type="submission" date="2024-08" db="EMBL/GenBank/DDBJ databases">
        <authorList>
            <person name="Cucini C."/>
            <person name="Frati F."/>
        </authorList>
    </citation>
    <scope>NUCLEOTIDE SEQUENCE [LARGE SCALE GENOMIC DNA]</scope>
</reference>
<feature type="transmembrane region" description="Helical" evidence="1">
    <location>
        <begin position="132"/>
        <end position="159"/>
    </location>
</feature>
<organism evidence="2 3">
    <name type="scientific">Orchesella dallaii</name>
    <dbReference type="NCBI Taxonomy" id="48710"/>
    <lineage>
        <taxon>Eukaryota</taxon>
        <taxon>Metazoa</taxon>
        <taxon>Ecdysozoa</taxon>
        <taxon>Arthropoda</taxon>
        <taxon>Hexapoda</taxon>
        <taxon>Collembola</taxon>
        <taxon>Entomobryomorpha</taxon>
        <taxon>Entomobryoidea</taxon>
        <taxon>Orchesellidae</taxon>
        <taxon>Orchesellinae</taxon>
        <taxon>Orchesella</taxon>
    </lineage>
</organism>
<dbReference type="EMBL" id="CAXLJM020000038">
    <property type="protein sequence ID" value="CAL8106442.1"/>
    <property type="molecule type" value="Genomic_DNA"/>
</dbReference>
<feature type="transmembrane region" description="Helical" evidence="1">
    <location>
        <begin position="6"/>
        <end position="25"/>
    </location>
</feature>
<evidence type="ECO:0000256" key="1">
    <source>
        <dbReference type="SAM" id="Phobius"/>
    </source>
</evidence>
<keyword evidence="1" id="KW-1133">Transmembrane helix</keyword>
<dbReference type="Proteomes" id="UP001642540">
    <property type="component" value="Unassembled WGS sequence"/>
</dbReference>
<evidence type="ECO:0008006" key="4">
    <source>
        <dbReference type="Google" id="ProtNLM"/>
    </source>
</evidence>
<feature type="transmembrane region" description="Helical" evidence="1">
    <location>
        <begin position="46"/>
        <end position="64"/>
    </location>
</feature>
<keyword evidence="3" id="KW-1185">Reference proteome</keyword>
<feature type="transmembrane region" description="Helical" evidence="1">
    <location>
        <begin position="256"/>
        <end position="282"/>
    </location>
</feature>
<keyword evidence="1" id="KW-0812">Transmembrane</keyword>
<evidence type="ECO:0000313" key="3">
    <source>
        <dbReference type="Proteomes" id="UP001642540"/>
    </source>
</evidence>
<feature type="transmembrane region" description="Helical" evidence="1">
    <location>
        <begin position="76"/>
        <end position="97"/>
    </location>
</feature>
<feature type="transmembrane region" description="Helical" evidence="1">
    <location>
        <begin position="288"/>
        <end position="314"/>
    </location>
</feature>
<proteinExistence type="predicted"/>
<sequence length="387" mass="45133">MFSDRFYILVTLGSAVLQFFGAIPYRWDYHKRCYSICDISSKLLKFNYTLVVIWQIFFVIQTVRFKRDGDMDSFNILYAFTIATFLPLVTLSLYVNFPKDIKAALHGFLTFSDYIVDSYQPFYDRNKSLRGILIDIFVLVIAGGIGLTQGMVCLTMILFPRAPVFFTNVLCATQCNSIQIAAISFFQFYVTCIIYWNVGFTVMMLFLYGIVVFSMLIDEFCLNLRKYRTIDTFRNLDDLMFNYRCFQILQSCSMEVFGYILVPIQSTIMNLVVFCNFMMLIHGSELQIITLATMSLWSILCTSSWTFILFLGGYMHKSSERTFRSWKVHPWGSKNERKIMSKFRKSCRPVLIQFGNMYVIRKRTCLKFLRGITKGTFRALLALGRNL</sequence>
<comment type="caution">
    <text evidence="2">The sequence shown here is derived from an EMBL/GenBank/DDBJ whole genome shotgun (WGS) entry which is preliminary data.</text>
</comment>
<feature type="transmembrane region" description="Helical" evidence="1">
    <location>
        <begin position="193"/>
        <end position="217"/>
    </location>
</feature>